<evidence type="ECO:0000256" key="1">
    <source>
        <dbReference type="SAM" id="MobiDB-lite"/>
    </source>
</evidence>
<dbReference type="RefSeq" id="WP_172106295.1">
    <property type="nucleotide sequence ID" value="NZ_CP038017.1"/>
</dbReference>
<feature type="compositionally biased region" description="Basic and acidic residues" evidence="1">
    <location>
        <begin position="570"/>
        <end position="599"/>
    </location>
</feature>
<organism evidence="3 4">
    <name type="scientific">Allofrancisella frigidaquae</name>
    <dbReference type="NCBI Taxonomy" id="1085644"/>
    <lineage>
        <taxon>Bacteria</taxon>
        <taxon>Pseudomonadati</taxon>
        <taxon>Pseudomonadota</taxon>
        <taxon>Gammaproteobacteria</taxon>
        <taxon>Thiotrichales</taxon>
        <taxon>Francisellaceae</taxon>
        <taxon>Allofrancisella</taxon>
    </lineage>
</organism>
<keyword evidence="2" id="KW-0472">Membrane</keyword>
<accession>A0A6M3HSF8</accession>
<dbReference type="Proteomes" id="UP000503320">
    <property type="component" value="Chromosome"/>
</dbReference>
<gene>
    <name evidence="3" type="ORF">E3E15_01270</name>
</gene>
<keyword evidence="2" id="KW-1133">Transmembrane helix</keyword>
<dbReference type="AlphaFoldDB" id="A0A6M3HSF8"/>
<name>A0A6M3HSF8_9GAMM</name>
<dbReference type="EMBL" id="CP038017">
    <property type="protein sequence ID" value="QIV94057.1"/>
    <property type="molecule type" value="Genomic_DNA"/>
</dbReference>
<feature type="region of interest" description="Disordered" evidence="1">
    <location>
        <begin position="570"/>
        <end position="612"/>
    </location>
</feature>
<dbReference type="KEGG" id="afri:E3E15_01270"/>
<feature type="transmembrane region" description="Helical" evidence="2">
    <location>
        <begin position="12"/>
        <end position="36"/>
    </location>
</feature>
<sequence length="631" mass="71388">MFKRIKSNKNSGSVLLMALIFSFVIMVMLTALLYSFKMGLLTTKSIIKNSDEKVIGETYIASAKDDIDFSKPSELKIGNSTFEITVDEDDISTFFPKNSNAELFQAQQYSSFKSTYKAYNDGSKVDLAKKIIYNVPSANTYKNYNTDYVPINVPMIDIAAMTDYQARNYRLTIDGLLKDAPKGFIGFIEKQNKQINIFTDKAKIGVPIPQGMGTDYKIKVGWNLENGQWQLMLLMYDINKLFTTSVVLEDLLADNIEGLEADTKALGDEIGKWQPVISGDSKGGSSAAQFVRENIFDAAWYFEDSDGPPQILLARKADQKKGNQEVLEVYYSTYSTTNNQYSLKLGDSLNLKASLKEENVKLLVPDFANNLDAKMAFIFHPNNESKNLMGISDFNYNGDHRVGKSLDTYIDGESFGKPVIISKSDNSLFIVTFEPDKVHRYEYKKGLGSFISLDFGINGLEKELKTQDEEDDVFKLFSSKDDNNEQNKDIVEQIIPKFGYLFVFTKTKVIQMDENLEILQEIDLSGEEPQILADLEAVKNTINKIYIQSKALDAKVQEIRDELGDKLEPKDKNEIEDRFEKSKDNRIDIKSRQPDKQQDQGDSSGEEPIPAPVYLDSKYFYPLGVVKQITL</sequence>
<protein>
    <submittedName>
        <fullName evidence="3">Uncharacterized protein</fullName>
    </submittedName>
</protein>
<reference evidence="3 4" key="1">
    <citation type="submission" date="2019-03" db="EMBL/GenBank/DDBJ databases">
        <title>Complete Genome Sequence of Allofrancisella frigidaquae Strain SYSU 10HL1970 Isolated from Water-Cooling Systems in China.</title>
        <authorList>
            <person name="Ohrman C."/>
            <person name="Uneklint I."/>
            <person name="Sjodin A."/>
        </authorList>
    </citation>
    <scope>NUCLEOTIDE SEQUENCE [LARGE SCALE GENOMIC DNA]</scope>
    <source>
        <strain evidence="3 4">SYSU 10HL1970</strain>
    </source>
</reference>
<proteinExistence type="predicted"/>
<evidence type="ECO:0000256" key="2">
    <source>
        <dbReference type="SAM" id="Phobius"/>
    </source>
</evidence>
<evidence type="ECO:0000313" key="4">
    <source>
        <dbReference type="Proteomes" id="UP000503320"/>
    </source>
</evidence>
<keyword evidence="2" id="KW-0812">Transmembrane</keyword>
<keyword evidence="4" id="KW-1185">Reference proteome</keyword>
<evidence type="ECO:0000313" key="3">
    <source>
        <dbReference type="EMBL" id="QIV94057.1"/>
    </source>
</evidence>